<keyword evidence="3" id="KW-0614">Plasmid</keyword>
<dbReference type="RefSeq" id="WP_061429901.1">
    <property type="nucleotide sequence ID" value="NZ_CATNZX010000030.1"/>
</dbReference>
<keyword evidence="2" id="KW-1133">Transmembrane helix</keyword>
<evidence type="ECO:0000313" key="3">
    <source>
        <dbReference type="EMBL" id="AMN31321.1"/>
    </source>
</evidence>
<feature type="transmembrane region" description="Helical" evidence="2">
    <location>
        <begin position="9"/>
        <end position="27"/>
    </location>
</feature>
<dbReference type="PATRIC" id="fig|1502.177.peg.3616"/>
<evidence type="ECO:0000256" key="1">
    <source>
        <dbReference type="SAM" id="MobiDB-lite"/>
    </source>
</evidence>
<accession>A0A140GS12</accession>
<keyword evidence="2" id="KW-0812">Transmembrane</keyword>
<name>A0A140GS12_CLOPF</name>
<dbReference type="Proteomes" id="UP000070260">
    <property type="component" value="Plasmid pJFP838A"/>
</dbReference>
<dbReference type="EMBL" id="CP013615">
    <property type="protein sequence ID" value="AMN31321.1"/>
    <property type="molecule type" value="Genomic_DNA"/>
</dbReference>
<proteinExistence type="predicted"/>
<feature type="compositionally biased region" description="Basic and acidic residues" evidence="1">
    <location>
        <begin position="309"/>
        <end position="354"/>
    </location>
</feature>
<sequence>MNRENLKKYIWAGIVVAIAICGGVYGYHKYKLENTPMAEKAQVEFNNKLANQVATGVSLEKLQKEVDSNINKLNVDNATKAINTYIFDLYQLNSQDMAILNAIKPLMDSEAEQYKLDLTKGKEYKKLPNGIVKGFLQQIEKDHLLLRKNSSNYYVTVDMDYVLKHYEKYISTDLKEFIEFRIKEDNKSIFDIEKQTFDLDEVAKRIDSIEKSEEKYKKSPYLPQWESSKQYYYQIMFQTNHRFFLDKDNKVKPEILKSYEKYISDYKGTQLAENLSKILDVLKENPSVNEGKYVETLNNVMNETFKPSKSIEEESKTKSDDKTKVDESKSDDKSSSEENKTEDSVKEEASKSNE</sequence>
<evidence type="ECO:0000313" key="4">
    <source>
        <dbReference type="Proteomes" id="UP000070260"/>
    </source>
</evidence>
<geneLocation type="plasmid" evidence="3 4">
    <name>pJFP838A</name>
</geneLocation>
<reference evidence="3 4" key="1">
    <citation type="journal article" date="2016" name="PLoS ONE">
        <title>Plasmid Characterization and Chromosome Analysis of Two netF+ Clostridium perfringens Isolates Associated with Foal and Canine Necrotizing Enteritis.</title>
        <authorList>
            <person name="Mehdizadeh Gohari I."/>
            <person name="Kropinski A.M."/>
            <person name="Weese S.J."/>
            <person name="Parreira V.R."/>
            <person name="Whitehead A.E."/>
            <person name="Boerlin P."/>
            <person name="Prescott J.F."/>
        </authorList>
    </citation>
    <scope>NUCLEOTIDE SEQUENCE [LARGE SCALE GENOMIC DNA]</scope>
    <source>
        <strain evidence="3 4">JP838</strain>
        <plasmid evidence="4">Plasmid pJFP838A</plasmid>
    </source>
</reference>
<gene>
    <name evidence="3" type="ORF">JFP838_pA0405</name>
</gene>
<feature type="region of interest" description="Disordered" evidence="1">
    <location>
        <begin position="305"/>
        <end position="354"/>
    </location>
</feature>
<keyword evidence="2" id="KW-0472">Membrane</keyword>
<evidence type="ECO:0000256" key="2">
    <source>
        <dbReference type="SAM" id="Phobius"/>
    </source>
</evidence>
<organism evidence="3 4">
    <name type="scientific">Clostridium perfringens</name>
    <dbReference type="NCBI Taxonomy" id="1502"/>
    <lineage>
        <taxon>Bacteria</taxon>
        <taxon>Bacillati</taxon>
        <taxon>Bacillota</taxon>
        <taxon>Clostridia</taxon>
        <taxon>Eubacteriales</taxon>
        <taxon>Clostridiaceae</taxon>
        <taxon>Clostridium</taxon>
    </lineage>
</organism>
<dbReference type="AlphaFoldDB" id="A0A140GS12"/>
<protein>
    <submittedName>
        <fullName evidence="3">Uncharacterized protein</fullName>
    </submittedName>
</protein>